<proteinExistence type="inferred from homology"/>
<evidence type="ECO:0000256" key="1">
    <source>
        <dbReference type="ARBA" id="ARBA00001187"/>
    </source>
</evidence>
<comment type="caution">
    <text evidence="15">The sequence shown here is derived from an EMBL/GenBank/DDBJ whole genome shotgun (WGS) entry which is preliminary data.</text>
</comment>
<comment type="subcellular location">
    <subcellularLocation>
        <location evidence="14">Secreted</location>
    </subcellularLocation>
</comment>
<evidence type="ECO:0000256" key="13">
    <source>
        <dbReference type="PIRSR" id="PIRSR601384-2"/>
    </source>
</evidence>
<keyword evidence="5 13" id="KW-0479">Metal-binding</keyword>
<dbReference type="Gene3D" id="2.60.40.2970">
    <property type="match status" value="1"/>
</dbReference>
<evidence type="ECO:0000256" key="7">
    <source>
        <dbReference type="ARBA" id="ARBA00022801"/>
    </source>
</evidence>
<evidence type="ECO:0000256" key="5">
    <source>
        <dbReference type="ARBA" id="ARBA00022723"/>
    </source>
</evidence>
<evidence type="ECO:0000256" key="8">
    <source>
        <dbReference type="ARBA" id="ARBA00022833"/>
    </source>
</evidence>
<dbReference type="GO" id="GO:0046872">
    <property type="term" value="F:metal ion binding"/>
    <property type="evidence" value="ECO:0007669"/>
    <property type="project" value="UniProtKB-KW"/>
</dbReference>
<keyword evidence="9 14" id="KW-0482">Metalloprotease</keyword>
<dbReference type="CDD" id="cd11008">
    <property type="entry name" value="M35_deuterolysin_like"/>
    <property type="match status" value="1"/>
</dbReference>
<feature type="binding site" evidence="13">
    <location>
        <position position="315"/>
    </location>
    <ligand>
        <name>Zn(2+)</name>
        <dbReference type="ChEBI" id="CHEBI:29105"/>
        <note>catalytic</note>
    </ligand>
</feature>
<keyword evidence="10" id="KW-0865">Zymogen</keyword>
<dbReference type="AlphaFoldDB" id="A0A059IZT9"/>
<keyword evidence="3 14" id="KW-0645">Protease</keyword>
<dbReference type="EMBL" id="AOKY01000709">
    <property type="protein sequence ID" value="KDB20742.1"/>
    <property type="molecule type" value="Genomic_DNA"/>
</dbReference>
<feature type="active site" evidence="12">
    <location>
        <position position="312"/>
    </location>
</feature>
<reference evidence="15 16" key="1">
    <citation type="submission" date="2014-02" db="EMBL/GenBank/DDBJ databases">
        <title>The Genome Sequence of Trichophyton interdigitale MR816.</title>
        <authorList>
            <consortium name="The Broad Institute Genomics Platform"/>
            <person name="Cuomo C.A."/>
            <person name="White T.C."/>
            <person name="Graser Y."/>
            <person name="Martinez-Rossi N."/>
            <person name="Heitman J."/>
            <person name="Young S.K."/>
            <person name="Zeng Q."/>
            <person name="Gargeya S."/>
            <person name="Abouelleil A."/>
            <person name="Alvarado L."/>
            <person name="Chapman S.B."/>
            <person name="Gainer-Dewar J."/>
            <person name="Goldberg J."/>
            <person name="Griggs A."/>
            <person name="Gujja S."/>
            <person name="Hansen M."/>
            <person name="Howarth C."/>
            <person name="Imamovic A."/>
            <person name="Larimer J."/>
            <person name="Martinez D."/>
            <person name="Murphy C."/>
            <person name="Pearson M.D."/>
            <person name="Persinoti G."/>
            <person name="Poon T."/>
            <person name="Priest M."/>
            <person name="Roberts A.D."/>
            <person name="Saif S."/>
            <person name="Shea T.D."/>
            <person name="Sykes S.N."/>
            <person name="Wortman J."/>
            <person name="Nusbaum C."/>
            <person name="Birren B."/>
        </authorList>
    </citation>
    <scope>NUCLEOTIDE SEQUENCE [LARGE SCALE GENOMIC DNA]</scope>
    <source>
        <strain evidence="15 16">MR816</strain>
    </source>
</reference>
<keyword evidence="4 14" id="KW-0165">Cleavage on pair of basic residues</keyword>
<dbReference type="PANTHER" id="PTHR37016:SF3">
    <property type="entry name" value="NEUTRAL PROTEASE 2-RELATED"/>
    <property type="match status" value="1"/>
</dbReference>
<keyword evidence="7 14" id="KW-0378">Hydrolase</keyword>
<dbReference type="SUPFAM" id="SSF55486">
    <property type="entry name" value="Metalloproteases ('zincins'), catalytic domain"/>
    <property type="match status" value="1"/>
</dbReference>
<dbReference type="InterPro" id="IPR001384">
    <property type="entry name" value="Peptidase_M35"/>
</dbReference>
<evidence type="ECO:0000256" key="2">
    <source>
        <dbReference type="ARBA" id="ARBA00010279"/>
    </source>
</evidence>
<evidence type="ECO:0000256" key="11">
    <source>
        <dbReference type="ARBA" id="ARBA00023157"/>
    </source>
</evidence>
<dbReference type="EC" id="3.4.24.39" evidence="14"/>
<dbReference type="GO" id="GO:0004222">
    <property type="term" value="F:metalloendopeptidase activity"/>
    <property type="evidence" value="ECO:0007669"/>
    <property type="project" value="InterPro"/>
</dbReference>
<dbReference type="InterPro" id="IPR024079">
    <property type="entry name" value="MetalloPept_cat_dom_sf"/>
</dbReference>
<name>A0A059IZT9_TRIIM</name>
<dbReference type="Gene3D" id="3.40.390.10">
    <property type="entry name" value="Collagenase (Catalytic Domain)"/>
    <property type="match status" value="1"/>
</dbReference>
<evidence type="ECO:0000256" key="3">
    <source>
        <dbReference type="ARBA" id="ARBA00022670"/>
    </source>
</evidence>
<dbReference type="InterPro" id="IPR050414">
    <property type="entry name" value="Fungal_M35_metalloproteases"/>
</dbReference>
<evidence type="ECO:0000313" key="15">
    <source>
        <dbReference type="EMBL" id="KDB20742.1"/>
    </source>
</evidence>
<feature type="signal peptide" evidence="14">
    <location>
        <begin position="1"/>
        <end position="17"/>
    </location>
</feature>
<feature type="binding site" evidence="13">
    <location>
        <position position="311"/>
    </location>
    <ligand>
        <name>Zn(2+)</name>
        <dbReference type="ChEBI" id="CHEBI:29105"/>
        <note>catalytic</note>
    </ligand>
</feature>
<evidence type="ECO:0000256" key="9">
    <source>
        <dbReference type="ARBA" id="ARBA00023049"/>
    </source>
</evidence>
<keyword evidence="6 14" id="KW-0732">Signal</keyword>
<accession>A0A059IZT9</accession>
<comment type="cofactor">
    <cofactor evidence="13 14">
        <name>Zn(2+)</name>
        <dbReference type="ChEBI" id="CHEBI:29105"/>
    </cofactor>
    <text evidence="13 14">Binds 1 zinc ion per subunit.</text>
</comment>
<dbReference type="Proteomes" id="UP000024533">
    <property type="component" value="Unassembled WGS sequence"/>
</dbReference>
<protein>
    <recommendedName>
        <fullName evidence="14">Neutral protease 2</fullName>
        <ecNumber evidence="14">3.4.24.39</ecNumber>
    </recommendedName>
    <alternativeName>
        <fullName evidence="14">Deuterolysin</fullName>
    </alternativeName>
</protein>
<keyword evidence="11" id="KW-1015">Disulfide bond</keyword>
<keyword evidence="16" id="KW-1185">Reference proteome</keyword>
<dbReference type="GO" id="GO:0005576">
    <property type="term" value="C:extracellular region"/>
    <property type="evidence" value="ECO:0007669"/>
    <property type="project" value="UniProtKB-SubCell"/>
</dbReference>
<dbReference type="OMA" id="NHSMIDV"/>
<evidence type="ECO:0000313" key="16">
    <source>
        <dbReference type="Proteomes" id="UP000024533"/>
    </source>
</evidence>
<comment type="similarity">
    <text evidence="2 14">Belongs to the peptidase M35 family.</text>
</comment>
<evidence type="ECO:0000256" key="10">
    <source>
        <dbReference type="ARBA" id="ARBA00023145"/>
    </source>
</evidence>
<keyword evidence="14" id="KW-0964">Secreted</keyword>
<dbReference type="PRINTS" id="PR00768">
    <property type="entry name" value="DEUTEROLYSIN"/>
</dbReference>
<dbReference type="PANTHER" id="PTHR37016">
    <property type="match status" value="1"/>
</dbReference>
<dbReference type="OrthoDB" id="412874at2759"/>
<evidence type="ECO:0000256" key="6">
    <source>
        <dbReference type="ARBA" id="ARBA00022729"/>
    </source>
</evidence>
<organism evidence="15 16">
    <name type="scientific">Trichophyton interdigitale (strain MR816)</name>
    <dbReference type="NCBI Taxonomy" id="1215338"/>
    <lineage>
        <taxon>Eukaryota</taxon>
        <taxon>Fungi</taxon>
        <taxon>Dikarya</taxon>
        <taxon>Ascomycota</taxon>
        <taxon>Pezizomycotina</taxon>
        <taxon>Eurotiomycetes</taxon>
        <taxon>Eurotiomycetidae</taxon>
        <taxon>Onygenales</taxon>
        <taxon>Arthrodermataceae</taxon>
        <taxon>Trichophyton</taxon>
    </lineage>
</organism>
<dbReference type="STRING" id="1215338.A0A059IZT9"/>
<evidence type="ECO:0000256" key="14">
    <source>
        <dbReference type="RuleBase" id="RU361126"/>
    </source>
</evidence>
<dbReference type="Pfam" id="PF02102">
    <property type="entry name" value="Peptidase_M35"/>
    <property type="match status" value="1"/>
</dbReference>
<evidence type="ECO:0000256" key="12">
    <source>
        <dbReference type="PIRSR" id="PIRSR601384-1"/>
    </source>
</evidence>
<comment type="function">
    <text evidence="14">Secreted metalloproteinase that allows assimilation of proteinaceous substrates. Shows high activities on basic nuclear substrates such as histone and protamine.</text>
</comment>
<keyword evidence="8 13" id="KW-0862">Zinc</keyword>
<feature type="binding site" evidence="13">
    <location>
        <position position="326"/>
    </location>
    <ligand>
        <name>Zn(2+)</name>
        <dbReference type="ChEBI" id="CHEBI:29105"/>
        <note>catalytic</note>
    </ligand>
</feature>
<gene>
    <name evidence="15" type="ORF">H109_07303</name>
</gene>
<dbReference type="GO" id="GO:0006508">
    <property type="term" value="P:proteolysis"/>
    <property type="evidence" value="ECO:0007669"/>
    <property type="project" value="UniProtKB-KW"/>
</dbReference>
<comment type="catalytic activity">
    <reaction evidence="1 14">
        <text>Preferential cleavage of bonds with hydrophobic residues in P1'. Also 3-Asn-|-Gln-4 and 8-Gly-|-Ser-9 bonds in insulin B chain.</text>
        <dbReference type="EC" id="3.4.24.39"/>
    </reaction>
</comment>
<feature type="chain" id="PRO_5005102263" description="Neutral protease 2" evidence="14">
    <location>
        <begin position="18"/>
        <end position="368"/>
    </location>
</feature>
<dbReference type="HOGENOM" id="CLU_039313_1_0_1"/>
<sequence>MQFATLLAALGAPLALAASIPAAAHNHSMIDVQLAATGNSMIKATITNTGDRALNLLKFNTIMDEHPTRKVMVYQDGAEVQFTGMLPRYQMSDLTPEFFVNLGPKASVEHSFDLAATHDLSRGGKIVVKAHGMVPTAEENATTISGHTLYESNELTMDVDGQQAAAVEQAMGGDDSTGVIDKRSNIVTSSCRGSQLRVLQTALSNSARLSRAAASAAQRNPSKMREYFKTADSRTVQKVASRFLSVARESSSGSTGRTTYFCNDNRGGCHPGVLAYTLPSKNQVYNCPSYYKLPALNNRCHGQDQATTTLHELTHNPAVVSPFCEDLGYGYQRVSALPASKAIQNADTYSLFANGMQTPFLHLIQNSL</sequence>
<evidence type="ECO:0000256" key="4">
    <source>
        <dbReference type="ARBA" id="ARBA00022685"/>
    </source>
</evidence>